<sequence>MYASLILVLLSIAAPILAFPNASCESTERVTDVVTRQIPSLQKLSHTCEFGFAASYLLEKLKKAEVKKRLPPLIRVLDWKGKTVLLTTYKKCKNAWYCVKTLLRKGKKGNRIIKSIKRQSKGANSIGCDLWRRKQRTALFCVFSPKILEYDDHYIDYNQVNPFPDSYEDYAVEDPNATFTNLSY</sequence>
<gene>
    <name evidence="2" type="ORF">CYNAS_LOCUS1104</name>
</gene>
<evidence type="ECO:0000313" key="2">
    <source>
        <dbReference type="EMBL" id="CAJ0589121.1"/>
    </source>
</evidence>
<organism evidence="2 3">
    <name type="scientific">Cylicocyclus nassatus</name>
    <name type="common">Nematode worm</name>
    <dbReference type="NCBI Taxonomy" id="53992"/>
    <lineage>
        <taxon>Eukaryota</taxon>
        <taxon>Metazoa</taxon>
        <taxon>Ecdysozoa</taxon>
        <taxon>Nematoda</taxon>
        <taxon>Chromadorea</taxon>
        <taxon>Rhabditida</taxon>
        <taxon>Rhabditina</taxon>
        <taxon>Rhabditomorpha</taxon>
        <taxon>Strongyloidea</taxon>
        <taxon>Strongylidae</taxon>
        <taxon>Cylicocyclus</taxon>
    </lineage>
</organism>
<accession>A0AA36DK03</accession>
<evidence type="ECO:0000256" key="1">
    <source>
        <dbReference type="SAM" id="SignalP"/>
    </source>
</evidence>
<feature type="chain" id="PRO_5041340299" evidence="1">
    <location>
        <begin position="19"/>
        <end position="184"/>
    </location>
</feature>
<dbReference type="Proteomes" id="UP001176961">
    <property type="component" value="Unassembled WGS sequence"/>
</dbReference>
<dbReference type="AlphaFoldDB" id="A0AA36DK03"/>
<protein>
    <submittedName>
        <fullName evidence="2">Uncharacterized protein</fullName>
    </submittedName>
</protein>
<proteinExistence type="predicted"/>
<keyword evidence="1" id="KW-0732">Signal</keyword>
<comment type="caution">
    <text evidence="2">The sequence shown here is derived from an EMBL/GenBank/DDBJ whole genome shotgun (WGS) entry which is preliminary data.</text>
</comment>
<evidence type="ECO:0000313" key="3">
    <source>
        <dbReference type="Proteomes" id="UP001176961"/>
    </source>
</evidence>
<dbReference type="EMBL" id="CATQJL010000001">
    <property type="protein sequence ID" value="CAJ0589121.1"/>
    <property type="molecule type" value="Genomic_DNA"/>
</dbReference>
<name>A0AA36DK03_CYLNA</name>
<keyword evidence="3" id="KW-1185">Reference proteome</keyword>
<feature type="signal peptide" evidence="1">
    <location>
        <begin position="1"/>
        <end position="18"/>
    </location>
</feature>
<reference evidence="2" key="1">
    <citation type="submission" date="2023-07" db="EMBL/GenBank/DDBJ databases">
        <authorList>
            <consortium name="CYATHOMIX"/>
        </authorList>
    </citation>
    <scope>NUCLEOTIDE SEQUENCE</scope>
    <source>
        <strain evidence="2">N/A</strain>
    </source>
</reference>